<evidence type="ECO:0000313" key="10">
    <source>
        <dbReference type="Proteomes" id="UP000625033"/>
    </source>
</evidence>
<keyword evidence="2" id="KW-0731">Sigma factor</keyword>
<dbReference type="InterPro" id="IPR041916">
    <property type="entry name" value="Anti_sigma_zinc_sf"/>
</dbReference>
<keyword evidence="6" id="KW-0812">Transmembrane</keyword>
<feature type="transmembrane region" description="Helical" evidence="6">
    <location>
        <begin position="285"/>
        <end position="310"/>
    </location>
</feature>
<keyword evidence="1" id="KW-0805">Transcription regulation</keyword>
<evidence type="ECO:0000259" key="8">
    <source>
        <dbReference type="Pfam" id="PF13490"/>
    </source>
</evidence>
<evidence type="ECO:0000256" key="1">
    <source>
        <dbReference type="ARBA" id="ARBA00023015"/>
    </source>
</evidence>
<evidence type="ECO:0000256" key="3">
    <source>
        <dbReference type="ARBA" id="ARBA00023125"/>
    </source>
</evidence>
<feature type="domain" description="Putative zinc-finger" evidence="8">
    <location>
        <begin position="203"/>
        <end position="227"/>
    </location>
</feature>
<feature type="region of interest" description="Disordered" evidence="5">
    <location>
        <begin position="326"/>
        <end position="585"/>
    </location>
</feature>
<evidence type="ECO:0000256" key="4">
    <source>
        <dbReference type="ARBA" id="ARBA00023163"/>
    </source>
</evidence>
<keyword evidence="6" id="KW-1133">Transmembrane helix</keyword>
<dbReference type="Pfam" id="PF13490">
    <property type="entry name" value="zf-HC2"/>
    <property type="match status" value="1"/>
</dbReference>
<keyword evidence="4" id="KW-0804">Transcription</keyword>
<dbReference type="GO" id="GO:0006352">
    <property type="term" value="P:DNA-templated transcription initiation"/>
    <property type="evidence" value="ECO:0007669"/>
    <property type="project" value="InterPro"/>
</dbReference>
<evidence type="ECO:0000259" key="7">
    <source>
        <dbReference type="Pfam" id="PF04542"/>
    </source>
</evidence>
<organism evidence="9 10">
    <name type="scientific">Zhihengliuella flava</name>
    <dbReference type="NCBI Taxonomy" id="1285193"/>
    <lineage>
        <taxon>Bacteria</taxon>
        <taxon>Bacillati</taxon>
        <taxon>Actinomycetota</taxon>
        <taxon>Actinomycetes</taxon>
        <taxon>Micrococcales</taxon>
        <taxon>Micrococcaceae</taxon>
        <taxon>Zhihengliuella</taxon>
    </lineage>
</organism>
<feature type="compositionally biased region" description="Low complexity" evidence="5">
    <location>
        <begin position="353"/>
        <end position="402"/>
    </location>
</feature>
<reference evidence="9" key="1">
    <citation type="submission" date="2020-11" db="EMBL/GenBank/DDBJ databases">
        <title>Sequencing the genomes of 1000 actinobacteria strains.</title>
        <authorList>
            <person name="Klenk H.-P."/>
        </authorList>
    </citation>
    <scope>NUCLEOTIDE SEQUENCE</scope>
    <source>
        <strain evidence="9">DSM 26152</strain>
    </source>
</reference>
<feature type="compositionally biased region" description="Polar residues" evidence="5">
    <location>
        <begin position="334"/>
        <end position="346"/>
    </location>
</feature>
<dbReference type="PANTHER" id="PTHR43133">
    <property type="entry name" value="RNA POLYMERASE ECF-TYPE SIGMA FACTO"/>
    <property type="match status" value="1"/>
</dbReference>
<dbReference type="InterPro" id="IPR013325">
    <property type="entry name" value="RNA_pol_sigma_r2"/>
</dbReference>
<comment type="caution">
    <text evidence="9">The sequence shown here is derived from an EMBL/GenBank/DDBJ whole genome shotgun (WGS) entry which is preliminary data.</text>
</comment>
<proteinExistence type="predicted"/>
<dbReference type="Gene3D" id="1.10.1740.10">
    <property type="match status" value="1"/>
</dbReference>
<dbReference type="GO" id="GO:0003677">
    <property type="term" value="F:DNA binding"/>
    <property type="evidence" value="ECO:0007669"/>
    <property type="project" value="UniProtKB-KW"/>
</dbReference>
<keyword evidence="6" id="KW-0472">Membrane</keyword>
<dbReference type="GO" id="GO:0016987">
    <property type="term" value="F:sigma factor activity"/>
    <property type="evidence" value="ECO:0007669"/>
    <property type="project" value="UniProtKB-KW"/>
</dbReference>
<dbReference type="AlphaFoldDB" id="A0A931GMH9"/>
<keyword evidence="3" id="KW-0238">DNA-binding</keyword>
<dbReference type="Gene3D" id="1.10.10.1320">
    <property type="entry name" value="Anti-sigma factor, zinc-finger domain"/>
    <property type="match status" value="1"/>
</dbReference>
<dbReference type="InterPro" id="IPR027383">
    <property type="entry name" value="Znf_put"/>
</dbReference>
<gene>
    <name evidence="9" type="ORF">IW252_002211</name>
</gene>
<dbReference type="PANTHER" id="PTHR43133:SF8">
    <property type="entry name" value="RNA POLYMERASE SIGMA FACTOR HI_1459-RELATED"/>
    <property type="match status" value="1"/>
</dbReference>
<evidence type="ECO:0000313" key="9">
    <source>
        <dbReference type="EMBL" id="MBG6085444.1"/>
    </source>
</evidence>
<evidence type="ECO:0000256" key="2">
    <source>
        <dbReference type="ARBA" id="ARBA00023082"/>
    </source>
</evidence>
<protein>
    <submittedName>
        <fullName evidence="9">RNA polymerase sigma factor (Sigma-70 family)</fullName>
    </submittedName>
</protein>
<feature type="compositionally biased region" description="Pro residues" evidence="5">
    <location>
        <begin position="457"/>
        <end position="475"/>
    </location>
</feature>
<dbReference type="Proteomes" id="UP000625033">
    <property type="component" value="Unassembled WGS sequence"/>
</dbReference>
<dbReference type="InterPro" id="IPR039425">
    <property type="entry name" value="RNA_pol_sigma-70-like"/>
</dbReference>
<feature type="domain" description="RNA polymerase sigma-70 region 2" evidence="7">
    <location>
        <begin position="28"/>
        <end position="97"/>
    </location>
</feature>
<accession>A0A931GMH9</accession>
<dbReference type="EMBL" id="JADOTZ010000001">
    <property type="protein sequence ID" value="MBG6085444.1"/>
    <property type="molecule type" value="Genomic_DNA"/>
</dbReference>
<dbReference type="Pfam" id="PF04542">
    <property type="entry name" value="Sigma70_r2"/>
    <property type="match status" value="1"/>
</dbReference>
<evidence type="ECO:0000256" key="6">
    <source>
        <dbReference type="SAM" id="Phobius"/>
    </source>
</evidence>
<dbReference type="InterPro" id="IPR007627">
    <property type="entry name" value="RNA_pol_sigma70_r2"/>
</dbReference>
<name>A0A931GMH9_9MICC</name>
<feature type="transmembrane region" description="Helical" evidence="6">
    <location>
        <begin position="248"/>
        <end position="273"/>
    </location>
</feature>
<dbReference type="NCBIfam" id="TIGR02937">
    <property type="entry name" value="sigma70-ECF"/>
    <property type="match status" value="1"/>
</dbReference>
<sequence>MLFPEEERSDAELIAAVRAGDDEAFGELYARHQHAALRTAKWRLNAGSTVEADDVVADAFSSMLTTLRRGKGPTEAFRPYLLTVVSRTALAAMKKSQAELKTDSIELFESGTDHADPVMDGFESQLLGRAFRSLPQQWQLVLWHVELEGEKPADVASLIGAASPNAVSALAVRAREGLRAAYLQAHVSETTREECAQADQFAKYVRGTLTPRKQAAFSQHLEDCPACFSALGHLEDVSSAMRSVIGPLFVGVGSAGLFVWLTPAGAAAGAAAVGAAIPKPWWQSAGLATAGAVAATGIVLGVTGLAAGWISPTADDAVAPTALSGPAEAGAFSASPSERPQNSTAVSGPDVVTTPAPSAEAAPTPATSLPAADPAPVAPPLAEVTTQTEAPARQAQAEAPAATPTPVPETPRSQASPPAASAEGTLAAPPTPQPTVEPTPEPAAPHSAGITVTPQPEVTPAPQPSPEPSPLPEPTPEPEPEPEPSLPSTPETVSTAPPETGEATSPESPDTEGEASAESVVEPVPLEPSPAPAEEPDSGKTPPGHDPCHPKPTPGCAAETVGPPGQSEDAAEPEGWMIRVELVLP</sequence>
<dbReference type="SUPFAM" id="SSF88946">
    <property type="entry name" value="Sigma2 domain of RNA polymerase sigma factors"/>
    <property type="match status" value="1"/>
</dbReference>
<dbReference type="RefSeq" id="WP_196836630.1">
    <property type="nucleotide sequence ID" value="NZ_JADOTZ010000001.1"/>
</dbReference>
<dbReference type="InterPro" id="IPR014284">
    <property type="entry name" value="RNA_pol_sigma-70_dom"/>
</dbReference>
<feature type="compositionally biased region" description="Pro residues" evidence="5">
    <location>
        <begin position="429"/>
        <end position="443"/>
    </location>
</feature>
<keyword evidence="10" id="KW-1185">Reference proteome</keyword>
<evidence type="ECO:0000256" key="5">
    <source>
        <dbReference type="SAM" id="MobiDB-lite"/>
    </source>
</evidence>